<proteinExistence type="predicted"/>
<name>A0A381NTX3_9ZZZZ</name>
<accession>A0A381NTX3</accession>
<organism evidence="1">
    <name type="scientific">marine metagenome</name>
    <dbReference type="NCBI Taxonomy" id="408172"/>
    <lineage>
        <taxon>unclassified sequences</taxon>
        <taxon>metagenomes</taxon>
        <taxon>ecological metagenomes</taxon>
    </lineage>
</organism>
<protein>
    <submittedName>
        <fullName evidence="1">Uncharacterized protein</fullName>
    </submittedName>
</protein>
<evidence type="ECO:0000313" key="1">
    <source>
        <dbReference type="EMBL" id="SUZ58042.1"/>
    </source>
</evidence>
<sequence>MPVRDVGDLHIWFALVTEFLPGQRHVTPVLFTARIGPVSSQDKSNRTSDPGFRHGPDRIYQIRMPIPHADVYRQRCTGLLKALAEAVGLAQSQLGNRRNATEEFVMLRHFLESSWRHVTPAQNVCEKWADIVNTLRATETDQQDGVKGGRMRLGAGHVPG</sequence>
<dbReference type="EMBL" id="UINC01000594">
    <property type="protein sequence ID" value="SUZ58042.1"/>
    <property type="molecule type" value="Genomic_DNA"/>
</dbReference>
<gene>
    <name evidence="1" type="ORF">METZ01_LOCUS10896</name>
</gene>
<dbReference type="AlphaFoldDB" id="A0A381NTX3"/>
<reference evidence="1" key="1">
    <citation type="submission" date="2018-05" db="EMBL/GenBank/DDBJ databases">
        <authorList>
            <person name="Lanie J.A."/>
            <person name="Ng W.-L."/>
            <person name="Kazmierczak K.M."/>
            <person name="Andrzejewski T.M."/>
            <person name="Davidsen T.M."/>
            <person name="Wayne K.J."/>
            <person name="Tettelin H."/>
            <person name="Glass J.I."/>
            <person name="Rusch D."/>
            <person name="Podicherti R."/>
            <person name="Tsui H.-C.T."/>
            <person name="Winkler M.E."/>
        </authorList>
    </citation>
    <scope>NUCLEOTIDE SEQUENCE</scope>
</reference>